<dbReference type="PANTHER" id="PTHR15696">
    <property type="entry name" value="SMG-7 SUPPRESSOR WITH MORPHOLOGICAL EFFECT ON GENITALIA PROTEIN 7"/>
    <property type="match status" value="1"/>
</dbReference>
<gene>
    <name evidence="4" type="ORF">IMSHALPRED_000151</name>
</gene>
<evidence type="ECO:0008006" key="6">
    <source>
        <dbReference type="Google" id="ProtNLM"/>
    </source>
</evidence>
<feature type="region of interest" description="Disordered" evidence="1">
    <location>
        <begin position="615"/>
        <end position="650"/>
    </location>
</feature>
<dbReference type="InterPro" id="IPR018834">
    <property type="entry name" value="DNA/RNA-bd_Est1-type"/>
</dbReference>
<feature type="domain" description="DNA/RNA-binding" evidence="2">
    <location>
        <begin position="189"/>
        <end position="479"/>
    </location>
</feature>
<evidence type="ECO:0000313" key="4">
    <source>
        <dbReference type="EMBL" id="CAF9904718.1"/>
    </source>
</evidence>
<comment type="caution">
    <text evidence="4">The sequence shown here is derived from an EMBL/GenBank/DDBJ whole genome shotgun (WGS) entry which is preliminary data.</text>
</comment>
<keyword evidence="5" id="KW-1185">Reference proteome</keyword>
<protein>
    <recommendedName>
        <fullName evidence="6">Telomerase activating protein Est1</fullName>
    </recommendedName>
</protein>
<dbReference type="Pfam" id="PF10373">
    <property type="entry name" value="EST1_DNA_bind"/>
    <property type="match status" value="1"/>
</dbReference>
<feature type="compositionally biased region" description="Polar residues" evidence="1">
    <location>
        <begin position="714"/>
        <end position="724"/>
    </location>
</feature>
<feature type="compositionally biased region" description="Polar residues" evidence="1">
    <location>
        <begin position="735"/>
        <end position="746"/>
    </location>
</feature>
<organism evidence="4 5">
    <name type="scientific">Imshaugia aleurites</name>
    <dbReference type="NCBI Taxonomy" id="172621"/>
    <lineage>
        <taxon>Eukaryota</taxon>
        <taxon>Fungi</taxon>
        <taxon>Dikarya</taxon>
        <taxon>Ascomycota</taxon>
        <taxon>Pezizomycotina</taxon>
        <taxon>Lecanoromycetes</taxon>
        <taxon>OSLEUM clade</taxon>
        <taxon>Lecanoromycetidae</taxon>
        <taxon>Lecanorales</taxon>
        <taxon>Lecanorineae</taxon>
        <taxon>Parmeliaceae</taxon>
        <taxon>Imshaugia</taxon>
    </lineage>
</organism>
<dbReference type="InterPro" id="IPR019458">
    <property type="entry name" value="Est1-like_N"/>
</dbReference>
<evidence type="ECO:0000259" key="3">
    <source>
        <dbReference type="Pfam" id="PF10374"/>
    </source>
</evidence>
<name>A0A8H3I4T9_9LECA</name>
<dbReference type="Gene3D" id="1.25.40.10">
    <property type="entry name" value="Tetratricopeptide repeat domain"/>
    <property type="match status" value="1"/>
</dbReference>
<evidence type="ECO:0000313" key="5">
    <source>
        <dbReference type="Proteomes" id="UP000664534"/>
    </source>
</evidence>
<dbReference type="SUPFAM" id="SSF48452">
    <property type="entry name" value="TPR-like"/>
    <property type="match status" value="1"/>
</dbReference>
<feature type="region of interest" description="Disordered" evidence="1">
    <location>
        <begin position="671"/>
        <end position="764"/>
    </location>
</feature>
<dbReference type="EMBL" id="CAJPDT010000001">
    <property type="protein sequence ID" value="CAF9904718.1"/>
    <property type="molecule type" value="Genomic_DNA"/>
</dbReference>
<proteinExistence type="predicted"/>
<dbReference type="PANTHER" id="PTHR15696:SF36">
    <property type="entry name" value="NONSENSE-MEDIATED MRNA DECAY FACTOR"/>
    <property type="match status" value="1"/>
</dbReference>
<evidence type="ECO:0000256" key="1">
    <source>
        <dbReference type="SAM" id="MobiDB-lite"/>
    </source>
</evidence>
<feature type="domain" description="Telomerase activating protein Est1-like N-terminal" evidence="3">
    <location>
        <begin position="60"/>
        <end position="177"/>
    </location>
</feature>
<dbReference type="Pfam" id="PF10374">
    <property type="entry name" value="EST1"/>
    <property type="match status" value="1"/>
</dbReference>
<sequence>MANSSEERWRLAQGAEKDLQTYLTGKDSTFPNIAHFLAQYRTACENVILQDFGSVFGKDAENRLWDAHGRINNLFRKELKQFRETGGQRKPVEERKLVKHFLDFIKSSQRFYRGYIQRLASRFSGVRELEAVANRLTLSTLSADEPTQVSGTLAQPILISCHQTLVRLGDLSRWRETQSVTKDRNWGPAIGYYNLAGLIHPSSGASHNQLAVIALVHANHLSATYHLYRALVVKEPHPTAKGNLEIEFKKIEEAWSKGELINNDLVRNSQEPGKALVGWFMRLHARCYKGHDFPEHEELESEVLSQLVVDLKERSFESTLSKLVLVNIAAQFFAGVRLQEGGASTETLRSSFFFFQRLNVRTFFALLQVLLPELERSVSQDTQSNGIEPNSGSTEITAVTRRVLPALRQYSSWLLSNADILAAQVGDNVLNVQVRELWKIYATTLTLLISTFPGSELPQIGYLLDEDDDTVGFKPLDNDCTRRRYYDGINLLVQKPKYHSRGIQRHHPTVEMLGRIRDLLTDGMTLHSDEKVPVKLVVVDGSATFIYVEECMREEESYQAPLPSTGIEPEEVTHVDETTLPHAPASNSGGGSRAASISVNMDPASKRMVDELVDSETTDDGEDAGLVEQSTNGIRQDFARPEHRLSLAPNAADETSYGLISSSMAREHFGDIQGPVSNAPRPILPSITNSPFALQPGEETPGSRPSTAKRKTPSHSQQNSQTRFPLQRQPIEFSVDSSPSNPSTMPDPTDPTANPFYHNQPTVNPTFSSVTRGPRTFTTLGDNPLHADEPNFLSLEVFEGSTWGGSDQSGRRLANVMTPPNGQGAC</sequence>
<dbReference type="InterPro" id="IPR045153">
    <property type="entry name" value="Est1/Ebs1-like"/>
</dbReference>
<dbReference type="AlphaFoldDB" id="A0A8H3I4T9"/>
<accession>A0A8H3I4T9</accession>
<reference evidence="4" key="1">
    <citation type="submission" date="2021-03" db="EMBL/GenBank/DDBJ databases">
        <authorList>
            <person name="Tagirdzhanova G."/>
        </authorList>
    </citation>
    <scope>NUCLEOTIDE SEQUENCE</scope>
</reference>
<dbReference type="OrthoDB" id="69928at2759"/>
<feature type="compositionally biased region" description="Acidic residues" evidence="1">
    <location>
        <begin position="615"/>
        <end position="625"/>
    </location>
</feature>
<dbReference type="Proteomes" id="UP000664534">
    <property type="component" value="Unassembled WGS sequence"/>
</dbReference>
<evidence type="ECO:0000259" key="2">
    <source>
        <dbReference type="Pfam" id="PF10373"/>
    </source>
</evidence>
<dbReference type="InterPro" id="IPR011990">
    <property type="entry name" value="TPR-like_helical_dom_sf"/>
</dbReference>